<protein>
    <submittedName>
        <fullName evidence="2">Uncharacterized protein</fullName>
    </submittedName>
</protein>
<sequence>MLNSRGFFRVSDLENTEILWRLARVLVEKAELSKNEHEKEAFLKEVSNSLMLLFNFLISDALLVCRSRHAITLTKLAHYQKEDRQAEIREHLEKATQIDSADPHAWHLLGNSVTALVFISQM</sequence>
<dbReference type="Gene3D" id="1.25.40.10">
    <property type="entry name" value="Tetratricopeptide repeat domain"/>
    <property type="match status" value="1"/>
</dbReference>
<evidence type="ECO:0000313" key="1">
    <source>
        <dbReference type="Proteomes" id="UP000887564"/>
    </source>
</evidence>
<dbReference type="WBParaSite" id="PEQ_0001448501-mRNA-1">
    <property type="protein sequence ID" value="PEQ_0001448501-mRNA-1"/>
    <property type="gene ID" value="PEQ_0001448501"/>
</dbReference>
<accession>A0A914SAV6</accession>
<keyword evidence="1" id="KW-1185">Reference proteome</keyword>
<dbReference type="AlphaFoldDB" id="A0A914SAV6"/>
<name>A0A914SAV6_PAREQ</name>
<dbReference type="InterPro" id="IPR011990">
    <property type="entry name" value="TPR-like_helical_dom_sf"/>
</dbReference>
<dbReference type="Proteomes" id="UP000887564">
    <property type="component" value="Unplaced"/>
</dbReference>
<proteinExistence type="predicted"/>
<reference evidence="2" key="1">
    <citation type="submission" date="2022-11" db="UniProtKB">
        <authorList>
            <consortium name="WormBaseParasite"/>
        </authorList>
    </citation>
    <scope>IDENTIFICATION</scope>
</reference>
<evidence type="ECO:0000313" key="2">
    <source>
        <dbReference type="WBParaSite" id="PEQ_0001448501-mRNA-1"/>
    </source>
</evidence>
<organism evidence="1 2">
    <name type="scientific">Parascaris equorum</name>
    <name type="common">Equine roundworm</name>
    <dbReference type="NCBI Taxonomy" id="6256"/>
    <lineage>
        <taxon>Eukaryota</taxon>
        <taxon>Metazoa</taxon>
        <taxon>Ecdysozoa</taxon>
        <taxon>Nematoda</taxon>
        <taxon>Chromadorea</taxon>
        <taxon>Rhabditida</taxon>
        <taxon>Spirurina</taxon>
        <taxon>Ascaridomorpha</taxon>
        <taxon>Ascaridoidea</taxon>
        <taxon>Ascarididae</taxon>
        <taxon>Parascaris</taxon>
    </lineage>
</organism>